<feature type="compositionally biased region" description="Low complexity" evidence="6">
    <location>
        <begin position="1213"/>
        <end position="1229"/>
    </location>
</feature>
<dbReference type="SUPFAM" id="SSF103657">
    <property type="entry name" value="BAR/IMD domain-like"/>
    <property type="match status" value="1"/>
</dbReference>
<feature type="compositionally biased region" description="Pro residues" evidence="6">
    <location>
        <begin position="522"/>
        <end position="534"/>
    </location>
</feature>
<evidence type="ECO:0000256" key="1">
    <source>
        <dbReference type="ARBA" id="ARBA00004370"/>
    </source>
</evidence>
<organism evidence="9 10">
    <name type="scientific">Phascolomyces articulosus</name>
    <dbReference type="NCBI Taxonomy" id="60185"/>
    <lineage>
        <taxon>Eukaryota</taxon>
        <taxon>Fungi</taxon>
        <taxon>Fungi incertae sedis</taxon>
        <taxon>Mucoromycota</taxon>
        <taxon>Mucoromycotina</taxon>
        <taxon>Mucoromycetes</taxon>
        <taxon>Mucorales</taxon>
        <taxon>Lichtheimiaceae</taxon>
        <taxon>Phascolomyces</taxon>
    </lineage>
</organism>
<evidence type="ECO:0000256" key="2">
    <source>
        <dbReference type="ARBA" id="ARBA00022692"/>
    </source>
</evidence>
<gene>
    <name evidence="9" type="ORF">BDA99DRAFT_546152</name>
</gene>
<dbReference type="PROSITE" id="PS51778">
    <property type="entry name" value="VAST"/>
    <property type="match status" value="1"/>
</dbReference>
<dbReference type="EMBL" id="JAIXMP010000008">
    <property type="protein sequence ID" value="KAI9268822.1"/>
    <property type="molecule type" value="Genomic_DNA"/>
</dbReference>
<comment type="caution">
    <text evidence="9">The sequence shown here is derived from an EMBL/GenBank/DDBJ whole genome shotgun (WGS) entry which is preliminary data.</text>
</comment>
<feature type="region of interest" description="Disordered" evidence="6">
    <location>
        <begin position="517"/>
        <end position="570"/>
    </location>
</feature>
<feature type="region of interest" description="Disordered" evidence="6">
    <location>
        <begin position="930"/>
        <end position="997"/>
    </location>
</feature>
<dbReference type="InterPro" id="IPR027267">
    <property type="entry name" value="AH/BAR_dom_sf"/>
</dbReference>
<evidence type="ECO:0000256" key="5">
    <source>
        <dbReference type="SAM" id="Coils"/>
    </source>
</evidence>
<evidence type="ECO:0000256" key="4">
    <source>
        <dbReference type="ARBA" id="ARBA00023136"/>
    </source>
</evidence>
<feature type="compositionally biased region" description="Polar residues" evidence="6">
    <location>
        <begin position="436"/>
        <end position="452"/>
    </location>
</feature>
<dbReference type="Pfam" id="PF00169">
    <property type="entry name" value="PH"/>
    <property type="match status" value="1"/>
</dbReference>
<evidence type="ECO:0000259" key="7">
    <source>
        <dbReference type="PROSITE" id="PS50003"/>
    </source>
</evidence>
<feature type="region of interest" description="Disordered" evidence="6">
    <location>
        <begin position="673"/>
        <end position="695"/>
    </location>
</feature>
<feature type="compositionally biased region" description="Low complexity" evidence="6">
    <location>
        <begin position="982"/>
        <end position="991"/>
    </location>
</feature>
<dbReference type="GO" id="GO:0005886">
    <property type="term" value="C:plasma membrane"/>
    <property type="evidence" value="ECO:0007669"/>
    <property type="project" value="TreeGrafter"/>
</dbReference>
<feature type="region of interest" description="Disordered" evidence="6">
    <location>
        <begin position="417"/>
        <end position="452"/>
    </location>
</feature>
<dbReference type="Gene3D" id="1.20.1270.60">
    <property type="entry name" value="Arfaptin homology (AH) domain/BAR domain"/>
    <property type="match status" value="1"/>
</dbReference>
<dbReference type="GO" id="GO:0032366">
    <property type="term" value="P:intracellular sterol transport"/>
    <property type="evidence" value="ECO:0007669"/>
    <property type="project" value="TreeGrafter"/>
</dbReference>
<dbReference type="PANTHER" id="PTHR23319:SF4">
    <property type="entry name" value="GRAM DOMAIN CONTAINING 1B, ISOFORM E"/>
    <property type="match status" value="1"/>
</dbReference>
<sequence>METSHSQPTLVTLHDAVTDSPVYRANVLHFDEQLDLLDKWLDQLSKHLKLYTDKLTKFNLETNNVCKKTIPVGIDSVLIDPNFTGAVIRSFSDALQTSLAFKTKLVSDLEDNFIQPLAQFVKTNLKEFRDFRKQHEKALERYEAQLYKYTSQSKTKEASAIREEAFRLHEARKAYTRMSGQHVIRMLQFRSMLEHCLVESFSAATLAHFHDVDGGKQVWSKLDAGLNAWKQWLIDDRKTCDYQLHRLQVARKQLQSEHIQQTQPLRDLDRYGPVSLPSSLGTAMTSRHSLDFSNITPSNTADEKTSANKWGYLFTRVSRMSWIRKWFFLHDGYFGTCQVNTNPKLKGAITVGERVSVLLCDIKPMADQDRRFCFEVVCVQQSPFILQAETEEEMRDWIASFANAKRFMLENEQLHLHTNPPTASSPSATTSDHEINSSSESDSPRPTRNSMPLLQTATDSALSLPATASASTTTNTPSITSTVHSAVLLSTSADNQDQVSLATSTTLTPLLVHEAVKAQQPPTNPPSSSPPTSPAAPSQSFATAMSSSVSQQQAQQHQHQQSNGAGGAATWGIPWGLVPNMFSGASAGTGDEEIPATPMSPTAATSLLSSGVDSEGHPIIWPTRLDDTTPKVDLTGYSPELESRNRELRVLFGGVSSNEVVLDAFISSLKKKPVEDEQDDSSNDDVSSPVTPTGFVDPLEQELSAQLSGSVQRPQSEFGYSYTGRAFITQETFWYYSSILMTCVNTIAIPLKNIKAVRLIRDTSIADCVSKNGKANNLALAIDMAERDEPLVLMTLLDDVEVVAERLRFAVENAKSAEPMPLQILYDVLHSMSASVNKSQTTQVIQQQKKSEPAVVQPTPEVTTAEIYQSEPPIASPVPEPKKKRKGRKSSASNKPIPKSGALAAAMMAATVAGGSGFFDASKMVNMEEVQKRGSSSSNSKKTTMESSDSISSGSAFNNHSTTSIVATPPAIDEQQKGKNGSSSDDSSSSDEIPSHIQVPSGPCLCECNDHLDKVESEIQLPISAKRLYDLLFDSQDIAIWESKNNAGGGTNLRVGTWESVDGKSQRILKYILPVNNPMVKLKEAEVVETQYILKKEEYIRYVVQISTKTAQLPYADAFIPSVKYCISWVSRTQCKLTCSMGVKFVKSVLVKGMISKAALKGMGDSIVSFVPILEEKAIELNGNKASADQPLVRTSTLSRQSHVSTKESPRKSATSSSSTSSSTSPSNSSFDIMEWINTITETVSAIPFTIRAGLTGLFVLWILWSWLFRSSSKSDEFIRPLSPQPDGRAVYLRDLENGLLNTELQPTYVDAESFQLFLTTRPMNGTVTHQWFNPKHRRMAVELLFSRERVAMLRHDMLVIFQMLNQIDAQLLENEYINWLLDTRLICRSSNEPCENVHIQLKSFFG</sequence>
<feature type="compositionally biased region" description="Low complexity" evidence="6">
    <location>
        <begin position="535"/>
        <end position="562"/>
    </location>
</feature>
<reference evidence="9" key="1">
    <citation type="journal article" date="2022" name="IScience">
        <title>Evolution of zygomycete secretomes and the origins of terrestrial fungal ecologies.</title>
        <authorList>
            <person name="Chang Y."/>
            <person name="Wang Y."/>
            <person name="Mondo S."/>
            <person name="Ahrendt S."/>
            <person name="Andreopoulos W."/>
            <person name="Barry K."/>
            <person name="Beard J."/>
            <person name="Benny G.L."/>
            <person name="Blankenship S."/>
            <person name="Bonito G."/>
            <person name="Cuomo C."/>
            <person name="Desiro A."/>
            <person name="Gervers K.A."/>
            <person name="Hundley H."/>
            <person name="Kuo A."/>
            <person name="LaButti K."/>
            <person name="Lang B.F."/>
            <person name="Lipzen A."/>
            <person name="O'Donnell K."/>
            <person name="Pangilinan J."/>
            <person name="Reynolds N."/>
            <person name="Sandor L."/>
            <person name="Smith M.E."/>
            <person name="Tsang A."/>
            <person name="Grigoriev I.V."/>
            <person name="Stajich J.E."/>
            <person name="Spatafora J.W."/>
        </authorList>
    </citation>
    <scope>NUCLEOTIDE SEQUENCE</scope>
    <source>
        <strain evidence="9">RSA 2281</strain>
    </source>
</reference>
<feature type="compositionally biased region" description="Polar residues" evidence="6">
    <location>
        <begin position="933"/>
        <end position="966"/>
    </location>
</feature>
<feature type="region of interest" description="Disordered" evidence="6">
    <location>
        <begin position="844"/>
        <end position="898"/>
    </location>
</feature>
<keyword evidence="5" id="KW-0175">Coiled coil</keyword>
<evidence type="ECO:0000256" key="6">
    <source>
        <dbReference type="SAM" id="MobiDB-lite"/>
    </source>
</evidence>
<dbReference type="Pfam" id="PF16746">
    <property type="entry name" value="BAR_3"/>
    <property type="match status" value="1"/>
</dbReference>
<dbReference type="GO" id="GO:0120015">
    <property type="term" value="F:sterol transfer activity"/>
    <property type="evidence" value="ECO:0007669"/>
    <property type="project" value="TreeGrafter"/>
</dbReference>
<evidence type="ECO:0008006" key="11">
    <source>
        <dbReference type="Google" id="ProtNLM"/>
    </source>
</evidence>
<reference evidence="9" key="2">
    <citation type="submission" date="2023-02" db="EMBL/GenBank/DDBJ databases">
        <authorList>
            <consortium name="DOE Joint Genome Institute"/>
            <person name="Mondo S.J."/>
            <person name="Chang Y."/>
            <person name="Wang Y."/>
            <person name="Ahrendt S."/>
            <person name="Andreopoulos W."/>
            <person name="Barry K."/>
            <person name="Beard J."/>
            <person name="Benny G.L."/>
            <person name="Blankenship S."/>
            <person name="Bonito G."/>
            <person name="Cuomo C."/>
            <person name="Desiro A."/>
            <person name="Gervers K.A."/>
            <person name="Hundley H."/>
            <person name="Kuo A."/>
            <person name="LaButti K."/>
            <person name="Lang B.F."/>
            <person name="Lipzen A."/>
            <person name="O'Donnell K."/>
            <person name="Pangilinan J."/>
            <person name="Reynolds N."/>
            <person name="Sandor L."/>
            <person name="Smith M.W."/>
            <person name="Tsang A."/>
            <person name="Grigoriev I.V."/>
            <person name="Stajich J.E."/>
            <person name="Spatafora J.W."/>
        </authorList>
    </citation>
    <scope>NUCLEOTIDE SEQUENCE</scope>
    <source>
        <strain evidence="9">RSA 2281</strain>
    </source>
</reference>
<comment type="subcellular location">
    <subcellularLocation>
        <location evidence="1">Membrane</location>
    </subcellularLocation>
</comment>
<evidence type="ECO:0000313" key="10">
    <source>
        <dbReference type="Proteomes" id="UP001209540"/>
    </source>
</evidence>
<evidence type="ECO:0000256" key="3">
    <source>
        <dbReference type="ARBA" id="ARBA00022989"/>
    </source>
</evidence>
<dbReference type="SMART" id="SM00233">
    <property type="entry name" value="PH"/>
    <property type="match status" value="1"/>
</dbReference>
<keyword evidence="2" id="KW-0812">Transmembrane</keyword>
<dbReference type="Pfam" id="PF16016">
    <property type="entry name" value="VASt"/>
    <property type="match status" value="1"/>
</dbReference>
<dbReference type="InterPro" id="IPR004148">
    <property type="entry name" value="BAR_dom"/>
</dbReference>
<dbReference type="SUPFAM" id="SSF50729">
    <property type="entry name" value="PH domain-like"/>
    <property type="match status" value="1"/>
</dbReference>
<dbReference type="GO" id="GO:0005789">
    <property type="term" value="C:endoplasmic reticulum membrane"/>
    <property type="evidence" value="ECO:0007669"/>
    <property type="project" value="TreeGrafter"/>
</dbReference>
<keyword evidence="3" id="KW-1133">Transmembrane helix</keyword>
<dbReference type="Gene3D" id="2.30.29.30">
    <property type="entry name" value="Pleckstrin-homology domain (PH domain)/Phosphotyrosine-binding domain (PTB)"/>
    <property type="match status" value="1"/>
</dbReference>
<dbReference type="Proteomes" id="UP001209540">
    <property type="component" value="Unassembled WGS sequence"/>
</dbReference>
<feature type="coiled-coil region" evidence="5">
    <location>
        <begin position="125"/>
        <end position="152"/>
    </location>
</feature>
<evidence type="ECO:0000259" key="8">
    <source>
        <dbReference type="PROSITE" id="PS51778"/>
    </source>
</evidence>
<dbReference type="GO" id="GO:0032934">
    <property type="term" value="F:sterol binding"/>
    <property type="evidence" value="ECO:0007669"/>
    <property type="project" value="TreeGrafter"/>
</dbReference>
<feature type="domain" description="VASt" evidence="8">
    <location>
        <begin position="1011"/>
        <end position="1182"/>
    </location>
</feature>
<feature type="compositionally biased region" description="Polar residues" evidence="6">
    <location>
        <begin position="599"/>
        <end position="612"/>
    </location>
</feature>
<feature type="compositionally biased region" description="Polar residues" evidence="6">
    <location>
        <begin position="1195"/>
        <end position="1204"/>
    </location>
</feature>
<keyword evidence="10" id="KW-1185">Reference proteome</keyword>
<dbReference type="InterPro" id="IPR031968">
    <property type="entry name" value="VASt"/>
</dbReference>
<proteinExistence type="predicted"/>
<accession>A0AAD5KJC0</accession>
<keyword evidence="4" id="KW-0472">Membrane</keyword>
<dbReference type="GO" id="GO:0140268">
    <property type="term" value="C:endoplasmic reticulum-plasma membrane contact site"/>
    <property type="evidence" value="ECO:0007669"/>
    <property type="project" value="TreeGrafter"/>
</dbReference>
<feature type="region of interest" description="Disordered" evidence="6">
    <location>
        <begin position="1195"/>
        <end position="1229"/>
    </location>
</feature>
<evidence type="ECO:0000313" key="9">
    <source>
        <dbReference type="EMBL" id="KAI9268822.1"/>
    </source>
</evidence>
<dbReference type="InterPro" id="IPR051482">
    <property type="entry name" value="Cholesterol_transport"/>
</dbReference>
<protein>
    <recommendedName>
        <fullName evidence="11">Transcription factor</fullName>
    </recommendedName>
</protein>
<dbReference type="PANTHER" id="PTHR23319">
    <property type="entry name" value="GRAM DOMAIN CONTAINING 1B, ISOFORM E"/>
    <property type="match status" value="1"/>
</dbReference>
<dbReference type="InterPro" id="IPR011993">
    <property type="entry name" value="PH-like_dom_sf"/>
</dbReference>
<name>A0AAD5KJC0_9FUNG</name>
<dbReference type="InterPro" id="IPR001849">
    <property type="entry name" value="PH_domain"/>
</dbReference>
<feature type="region of interest" description="Disordered" evidence="6">
    <location>
        <begin position="584"/>
        <end position="624"/>
    </location>
</feature>
<feature type="compositionally biased region" description="Low complexity" evidence="6">
    <location>
        <begin position="420"/>
        <end position="430"/>
    </location>
</feature>
<dbReference type="PROSITE" id="PS50003">
    <property type="entry name" value="PH_DOMAIN"/>
    <property type="match status" value="1"/>
</dbReference>
<feature type="domain" description="PH" evidence="7">
    <location>
        <begin position="306"/>
        <end position="406"/>
    </location>
</feature>